<evidence type="ECO:0000256" key="2">
    <source>
        <dbReference type="SAM" id="MobiDB-lite"/>
    </source>
</evidence>
<dbReference type="EMBL" id="QGKX02001347">
    <property type="protein sequence ID" value="KAF3522553.1"/>
    <property type="molecule type" value="Genomic_DNA"/>
</dbReference>
<feature type="coiled-coil region" evidence="1">
    <location>
        <begin position="123"/>
        <end position="158"/>
    </location>
</feature>
<reference evidence="3" key="1">
    <citation type="submission" date="2019-12" db="EMBL/GenBank/DDBJ databases">
        <title>Genome sequencing and annotation of Brassica cretica.</title>
        <authorList>
            <person name="Studholme D.J."/>
            <person name="Sarris P."/>
        </authorList>
    </citation>
    <scope>NUCLEOTIDE SEQUENCE</scope>
    <source>
        <strain evidence="3">PFS-109/04</strain>
        <tissue evidence="3">Leaf</tissue>
    </source>
</reference>
<keyword evidence="1" id="KW-0175">Coiled coil</keyword>
<evidence type="ECO:0000256" key="1">
    <source>
        <dbReference type="SAM" id="Coils"/>
    </source>
</evidence>
<evidence type="ECO:0000313" key="4">
    <source>
        <dbReference type="Proteomes" id="UP000712600"/>
    </source>
</evidence>
<dbReference type="Proteomes" id="UP000712600">
    <property type="component" value="Unassembled WGS sequence"/>
</dbReference>
<gene>
    <name evidence="3" type="ORF">F2Q69_00047804</name>
</gene>
<dbReference type="AlphaFoldDB" id="A0A8S9PGB6"/>
<proteinExistence type="predicted"/>
<comment type="caution">
    <text evidence="3">The sequence shown here is derived from an EMBL/GenBank/DDBJ whole genome shotgun (WGS) entry which is preliminary data.</text>
</comment>
<evidence type="ECO:0000313" key="3">
    <source>
        <dbReference type="EMBL" id="KAF3522553.1"/>
    </source>
</evidence>
<sequence>MELSSWYDGWKFGSDRYPETGSGMQWRSTDREASPDLYVHRAWTSHTPTLFSIRGRDGTSEDPLPDDFFANLPPGFTTPASLDEASRREMIAEVSRLINEGMRVSNSTLDGSFREARLSHFKAEEIERKFIRFQNEVAERERRQAESHSRALICAERKGRRTIAAELARRAAGRPRPWARGEVTSVETVLAYDRDLIQTDPLLDIPRKRSSKKKTSPQSFSSKKRRKRTGTLYASAEDPPEGFFTCYEAFLTRCRIWFPISEAIVRALDRFELSISQLNVAALQNFLGVSILSYELGMDLSPDDFEGLWHTSNAKGWFERFFYVRIDGASVEENCLPLFRANNILPAIPRDLFAKCDLLRNEDFPLPGWNPGFTPGDGSGTNEAPLPDDFFANLPPGFTTPASLDEASRREVVAEGSRLINEGMRVFNSTLDGSFREAHLSHFKAEEIERKFICFQNEVAERERREAESHSRALIRAERKGRRTIAAKLARRATLFDAEFRSFKDAQDYVGDFRECRGSVGTLWKSQNADFSFLSEVAEMSGLMDGCAQAESMVPPIEGRIRELWEPIEVSEDTTEAGADAADEGGEVDQPAKLCLRRSFATWMEPGFHPGFKDAQDYVGDIRECRGSVGTLWKSQIADFSFLSEVAEMSGLMDGCAQTESMVPPIEGRIQELWEPIEVSEDTTEAGADAVDERGEVDQPADSFGVSMSGSSVAVCYFSVLWPSKSMVPPIEGRIRELWEPIEVWEDTTEAGADAADEGGEVDQHVDSLGVSMSGPSVAVCYLSVLWPFKELVFVQGLLRRWIDDRFRSRAVRWQGDGLGDYVAVWSRCLVGFGRAVGIQEVVFYACDLRNFAGEELRSKTCVENLAVHSGMTSGLGELAVGIILELVPSPGISGSLFLFGVDSVIMLALEIFSLMVDIPVVTRVFPSRGRLLRVVLLGEDFHLFFHHDEVRCLVKSVMDCSRFFKGYPLSEF</sequence>
<protein>
    <submittedName>
        <fullName evidence="3">Uncharacterized protein</fullName>
    </submittedName>
</protein>
<feature type="region of interest" description="Disordered" evidence="2">
    <location>
        <begin position="207"/>
        <end position="234"/>
    </location>
</feature>
<organism evidence="3 4">
    <name type="scientific">Brassica cretica</name>
    <name type="common">Mustard</name>
    <dbReference type="NCBI Taxonomy" id="69181"/>
    <lineage>
        <taxon>Eukaryota</taxon>
        <taxon>Viridiplantae</taxon>
        <taxon>Streptophyta</taxon>
        <taxon>Embryophyta</taxon>
        <taxon>Tracheophyta</taxon>
        <taxon>Spermatophyta</taxon>
        <taxon>Magnoliopsida</taxon>
        <taxon>eudicotyledons</taxon>
        <taxon>Gunneridae</taxon>
        <taxon>Pentapetalae</taxon>
        <taxon>rosids</taxon>
        <taxon>malvids</taxon>
        <taxon>Brassicales</taxon>
        <taxon>Brassicaceae</taxon>
        <taxon>Brassiceae</taxon>
        <taxon>Brassica</taxon>
    </lineage>
</organism>
<name>A0A8S9PGB6_BRACR</name>
<accession>A0A8S9PGB6</accession>